<name>A0AB40BX05_DIOCR</name>
<dbReference type="PANTHER" id="PTHR31375">
    <property type="match status" value="1"/>
</dbReference>
<evidence type="ECO:0000256" key="7">
    <source>
        <dbReference type="ARBA" id="ARBA00023316"/>
    </source>
</evidence>
<evidence type="ECO:0000313" key="16">
    <source>
        <dbReference type="Proteomes" id="UP001515500"/>
    </source>
</evidence>
<comment type="subcellular location">
    <subcellularLocation>
        <location evidence="1">Secreted</location>
        <location evidence="1">Cell wall</location>
    </subcellularLocation>
</comment>
<evidence type="ECO:0000256" key="10">
    <source>
        <dbReference type="ARBA" id="ARBA00048766"/>
    </source>
</evidence>
<dbReference type="FunFam" id="2.160.20.10:FF:000004">
    <property type="entry name" value="Pectin lyase-like superfamily protein"/>
    <property type="match status" value="1"/>
</dbReference>
<evidence type="ECO:0000256" key="6">
    <source>
        <dbReference type="ARBA" id="ARBA00023295"/>
    </source>
</evidence>
<dbReference type="SUPFAM" id="SSF51126">
    <property type="entry name" value="Pectin lyase-like"/>
    <property type="match status" value="1"/>
</dbReference>
<dbReference type="GO" id="GO:0004650">
    <property type="term" value="F:polygalacturonase activity"/>
    <property type="evidence" value="ECO:0007669"/>
    <property type="project" value="InterPro"/>
</dbReference>
<keyword evidence="4" id="KW-0964">Secreted</keyword>
<evidence type="ECO:0000256" key="2">
    <source>
        <dbReference type="ARBA" id="ARBA00008834"/>
    </source>
</evidence>
<dbReference type="Pfam" id="PF00295">
    <property type="entry name" value="Glyco_hydro_28"/>
    <property type="match status" value="1"/>
</dbReference>
<evidence type="ECO:0000256" key="9">
    <source>
        <dbReference type="ARBA" id="ARBA00043142"/>
    </source>
</evidence>
<evidence type="ECO:0000256" key="13">
    <source>
        <dbReference type="ARBA" id="ARBA00083621"/>
    </source>
</evidence>
<dbReference type="InterPro" id="IPR004252">
    <property type="entry name" value="Probable_transposase_24"/>
</dbReference>
<dbReference type="GO" id="GO:0047911">
    <property type="term" value="F:galacturan 1,4-alpha-galacturonidase activity"/>
    <property type="evidence" value="ECO:0007669"/>
    <property type="project" value="UniProtKB-EC"/>
</dbReference>
<dbReference type="Gene3D" id="2.160.20.10">
    <property type="entry name" value="Single-stranded right-handed beta-helix, Pectin lyase-like"/>
    <property type="match status" value="1"/>
</dbReference>
<keyword evidence="16" id="KW-1185">Reference proteome</keyword>
<dbReference type="EC" id="3.2.1.67" evidence="8"/>
<dbReference type="InterPro" id="IPR012334">
    <property type="entry name" value="Pectin_lyas_fold"/>
</dbReference>
<dbReference type="InterPro" id="IPR000743">
    <property type="entry name" value="Glyco_hydro_28"/>
</dbReference>
<dbReference type="SMART" id="SM00710">
    <property type="entry name" value="PbH1"/>
    <property type="match status" value="4"/>
</dbReference>
<dbReference type="GeneID" id="120267329"/>
<evidence type="ECO:0000256" key="15">
    <source>
        <dbReference type="RuleBase" id="RU361169"/>
    </source>
</evidence>
<dbReference type="PROSITE" id="PS00502">
    <property type="entry name" value="POLYGALACTURONASE"/>
    <property type="match status" value="1"/>
</dbReference>
<keyword evidence="3" id="KW-0134">Cell wall</keyword>
<reference evidence="17" key="1">
    <citation type="submission" date="2025-08" db="UniProtKB">
        <authorList>
            <consortium name="RefSeq"/>
        </authorList>
    </citation>
    <scope>IDENTIFICATION</scope>
</reference>
<evidence type="ECO:0000256" key="3">
    <source>
        <dbReference type="ARBA" id="ARBA00022512"/>
    </source>
</evidence>
<dbReference type="GO" id="GO:0005975">
    <property type="term" value="P:carbohydrate metabolic process"/>
    <property type="evidence" value="ECO:0007669"/>
    <property type="project" value="InterPro"/>
</dbReference>
<dbReference type="InterPro" id="IPR011050">
    <property type="entry name" value="Pectin_lyase_fold/virulence"/>
</dbReference>
<dbReference type="InterPro" id="IPR006626">
    <property type="entry name" value="PbH1"/>
</dbReference>
<evidence type="ECO:0000313" key="17">
    <source>
        <dbReference type="RefSeq" id="XP_039130919.1"/>
    </source>
</evidence>
<dbReference type="AlphaFoldDB" id="A0AB40BX05"/>
<comment type="function">
    <text evidence="11">May function in depolymerizing pectin during pollen development, germination, and tube growth. Acts as an exo-polygalacturonase.</text>
</comment>
<gene>
    <name evidence="17" type="primary">LOC120267329</name>
</gene>
<evidence type="ECO:0000256" key="14">
    <source>
        <dbReference type="PROSITE-ProRule" id="PRU10052"/>
    </source>
</evidence>
<dbReference type="RefSeq" id="XP_039130919.1">
    <property type="nucleotide sequence ID" value="XM_039274985.1"/>
</dbReference>
<dbReference type="Proteomes" id="UP001515500">
    <property type="component" value="Chromosome 8"/>
</dbReference>
<proteinExistence type="inferred from homology"/>
<accession>A0AB40BX05</accession>
<evidence type="ECO:0000256" key="12">
    <source>
        <dbReference type="ARBA" id="ARBA00068298"/>
    </source>
</evidence>
<dbReference type="Pfam" id="PF03004">
    <property type="entry name" value="Transposase_24"/>
    <property type="match status" value="1"/>
</dbReference>
<evidence type="ECO:0000256" key="11">
    <source>
        <dbReference type="ARBA" id="ARBA00057651"/>
    </source>
</evidence>
<keyword evidence="7" id="KW-0961">Cell wall biogenesis/degradation</keyword>
<feature type="active site" evidence="14">
    <location>
        <position position="387"/>
    </location>
</feature>
<evidence type="ECO:0000256" key="1">
    <source>
        <dbReference type="ARBA" id="ARBA00004191"/>
    </source>
</evidence>
<keyword evidence="6 15" id="KW-0326">Glycosidase</keyword>
<dbReference type="GO" id="GO:0071555">
    <property type="term" value="P:cell wall organization"/>
    <property type="evidence" value="ECO:0007669"/>
    <property type="project" value="UniProtKB-KW"/>
</dbReference>
<sequence>MAWQRKAAERYRSLIWNEAWNSFEFKAQSLKFSANRHTEAEGPGFDISRHSGGSISHICYTEKLRSRVGCDPHPYELFEATHTKKGTFELIDARAPSISILFLERSKHFITERFETRARNIQKISGPFNFTSFGSSSNGRNFYIKTRISHRVARGRGRSGRGHHKAKVFNVKKFGACANGRQDDGKAFLAAWTAACSARGRVKLVIPRGTYLLGPVKFRGPCISLMIIVKLKGYLKATTDLSAYEKAGGDDWVEFGFVNNLRLLGGGTFDGQGAASWRFNKCPQKKKCQVLPTSLKFVGLTNTRVRGIKSVNSKFFHISLVECQNFWASNIRITAPGNSPNTDGIHLDRSTGISIHNSIITTGDDCISVGPGSSKIILKNIRCGPGHGISVGSLGRYEGEKDVKDLLVKDCVLTGTTNGVRIKTWENSPQYSSATNMTFDNIVMNQVYNPIIIDQTYCPYSSCDKQSPSKVKVSDINFKNIRGTSASPVAVSLKCSQGVPCKNIKLHNVQLNYHGPTPTTSSCSFVQGLMTSGVQFPYPCTA</sequence>
<keyword evidence="5 15" id="KW-0378">Hydrolase</keyword>
<organism evidence="16 17">
    <name type="scientific">Dioscorea cayennensis subsp. rotundata</name>
    <name type="common">White Guinea yam</name>
    <name type="synonym">Dioscorea rotundata</name>
    <dbReference type="NCBI Taxonomy" id="55577"/>
    <lineage>
        <taxon>Eukaryota</taxon>
        <taxon>Viridiplantae</taxon>
        <taxon>Streptophyta</taxon>
        <taxon>Embryophyta</taxon>
        <taxon>Tracheophyta</taxon>
        <taxon>Spermatophyta</taxon>
        <taxon>Magnoliopsida</taxon>
        <taxon>Liliopsida</taxon>
        <taxon>Dioscoreales</taxon>
        <taxon>Dioscoreaceae</taxon>
        <taxon>Dioscorea</taxon>
    </lineage>
</organism>
<evidence type="ECO:0000256" key="5">
    <source>
        <dbReference type="ARBA" id="ARBA00022801"/>
    </source>
</evidence>
<evidence type="ECO:0000256" key="8">
    <source>
        <dbReference type="ARBA" id="ARBA00038933"/>
    </source>
</evidence>
<evidence type="ECO:0000256" key="4">
    <source>
        <dbReference type="ARBA" id="ARBA00022525"/>
    </source>
</evidence>
<protein>
    <recommendedName>
        <fullName evidence="12">Exopolygalacturonase</fullName>
        <ecNumber evidence="8">3.2.1.67</ecNumber>
    </recommendedName>
    <alternativeName>
        <fullName evidence="9">Galacturan 1,4-alpha-galacturonidase</fullName>
    </alternativeName>
    <alternativeName>
        <fullName evidence="13">Pectinase</fullName>
    </alternativeName>
</protein>
<comment type="similarity">
    <text evidence="2 15">Belongs to the glycosyl hydrolase 28 family.</text>
</comment>
<comment type="catalytic activity">
    <reaction evidence="10">
        <text>[(1-&gt;4)-alpha-D-galacturonosyl](n) + H2O = alpha-D-galacturonate + [(1-&gt;4)-alpha-D-galacturonosyl](n-1)</text>
        <dbReference type="Rhea" id="RHEA:14117"/>
        <dbReference type="Rhea" id="RHEA-COMP:14570"/>
        <dbReference type="Rhea" id="RHEA-COMP:14572"/>
        <dbReference type="ChEBI" id="CHEBI:15377"/>
        <dbReference type="ChEBI" id="CHEBI:58658"/>
        <dbReference type="ChEBI" id="CHEBI:140523"/>
        <dbReference type="EC" id="3.2.1.67"/>
    </reaction>
</comment>